<reference evidence="1 2" key="1">
    <citation type="submission" date="2017-05" db="EMBL/GenBank/DDBJ databases">
        <title>Comparative genomic and metabolic analysis of manganese-oxidizing mechanisms in Celeribater manganoxidans DY25T: its adaption to the environment of polymetallic nodule.</title>
        <authorList>
            <person name="Wang X."/>
        </authorList>
    </citation>
    <scope>NUCLEOTIDE SEQUENCE [LARGE SCALE GENOMIC DNA]</scope>
    <source>
        <strain evidence="1 2">DY25</strain>
        <plasmid evidence="2">pdy25-f</plasmid>
    </source>
</reference>
<keyword evidence="2" id="KW-1185">Reference proteome</keyword>
<geneLocation type="plasmid" evidence="2">
    <name>pdy25-f</name>
</geneLocation>
<evidence type="ECO:0000313" key="1">
    <source>
        <dbReference type="EMBL" id="ATI44025.1"/>
    </source>
</evidence>
<name>A0A291M5M3_9RHOB</name>
<gene>
    <name evidence="1" type="ORF">CBW24_17945</name>
</gene>
<proteinExistence type="predicted"/>
<organism evidence="1 2">
    <name type="scientific">Pacificitalea manganoxidans</name>
    <dbReference type="NCBI Taxonomy" id="1411902"/>
    <lineage>
        <taxon>Bacteria</taxon>
        <taxon>Pseudomonadati</taxon>
        <taxon>Pseudomonadota</taxon>
        <taxon>Alphaproteobacteria</taxon>
        <taxon>Rhodobacterales</taxon>
        <taxon>Paracoccaceae</taxon>
        <taxon>Pacificitalea</taxon>
    </lineage>
</organism>
<dbReference type="EMBL" id="CP021410">
    <property type="protein sequence ID" value="ATI44025.1"/>
    <property type="molecule type" value="Genomic_DNA"/>
</dbReference>
<dbReference type="AlphaFoldDB" id="A0A291M5M3"/>
<accession>A0A291M5M3</accession>
<keyword evidence="1" id="KW-0614">Plasmid</keyword>
<dbReference type="Proteomes" id="UP000219050">
    <property type="component" value="Plasmid pDY25-F"/>
</dbReference>
<protein>
    <recommendedName>
        <fullName evidence="3">Polysaccharide deacetylase</fullName>
    </recommendedName>
</protein>
<evidence type="ECO:0000313" key="2">
    <source>
        <dbReference type="Proteomes" id="UP000219050"/>
    </source>
</evidence>
<dbReference type="KEGG" id="cmag:CBW24_17945"/>
<sequence>MPVFHVEKLYNDAYHKALRSFLKGYRDMTGKRAVITCMTPLSPILAAQMQEASFSTKRYWDRIAEAAENGIVGLHGHFLRTTVDQGLRPMHHAFHDLDVIRGQIGQELDALRLHGHMDEDRMIYSGGWWFMTPGLRGVLSEFGFHWDYSLSSSRYNISPGSIAVERQEQSGNASGGHQIRSDTAVSGLARPGRPFQAIGKLLAEPSAEIASTKRVSLYSHDYDLNLAPALHMIERFCKAGFGFHEPEPKSQWDAT</sequence>
<evidence type="ECO:0008006" key="3">
    <source>
        <dbReference type="Google" id="ProtNLM"/>
    </source>
</evidence>